<dbReference type="GO" id="GO:0008483">
    <property type="term" value="F:transaminase activity"/>
    <property type="evidence" value="ECO:0007669"/>
    <property type="project" value="TreeGrafter"/>
</dbReference>
<name>A0A1H4JQ50_9BACT</name>
<dbReference type="GO" id="GO:0000271">
    <property type="term" value="P:polysaccharide biosynthetic process"/>
    <property type="evidence" value="ECO:0007669"/>
    <property type="project" value="TreeGrafter"/>
</dbReference>
<dbReference type="Gene3D" id="3.50.50.60">
    <property type="entry name" value="FAD/NAD(P)-binding domain"/>
    <property type="match status" value="1"/>
</dbReference>
<evidence type="ECO:0000256" key="2">
    <source>
        <dbReference type="ARBA" id="ARBA00037999"/>
    </source>
</evidence>
<dbReference type="InterPro" id="IPR015421">
    <property type="entry name" value="PyrdxlP-dep_Trfase_major"/>
</dbReference>
<dbReference type="InterPro" id="IPR015424">
    <property type="entry name" value="PyrdxlP-dep_Trfase"/>
</dbReference>
<organism evidence="4 5">
    <name type="scientific">Terriglobus roseus</name>
    <dbReference type="NCBI Taxonomy" id="392734"/>
    <lineage>
        <taxon>Bacteria</taxon>
        <taxon>Pseudomonadati</taxon>
        <taxon>Acidobacteriota</taxon>
        <taxon>Terriglobia</taxon>
        <taxon>Terriglobales</taxon>
        <taxon>Acidobacteriaceae</taxon>
        <taxon>Terriglobus</taxon>
    </lineage>
</organism>
<comment type="similarity">
    <text evidence="2 3">Belongs to the DegT/DnrJ/EryC1 family.</text>
</comment>
<dbReference type="SUPFAM" id="SSF53383">
    <property type="entry name" value="PLP-dependent transferases"/>
    <property type="match status" value="1"/>
</dbReference>
<proteinExistence type="inferred from homology"/>
<sequence length="819" mass="89216">MSNRISFQLVVAGAGPGGLAPLFAAARYGKLPELLAGGVLVVERSATIGAGLLGNYSIPSDSPAEAFLDSIENSSEPELRELLSHPEAKALADLRGQTAPLRVAAAFLALAAQRLCSMVEQSLHSAVLREHEVLSVRQISNRLWAVHVRDLRTGREHTFRSRSVHLATGGHQPADRLRTERVGDAPLTPRFSEKLIQSGELFVWHGTDAVMDRLRDKPQPRITVVGGSTSAGAIAVQLLRQTSLAFPAGGLTLLHRSPLRLFYASAEEAKADGYYDFKSEDICHISGRVFRLSGFRFEAKDLVRNALGLQGRVPDPRLKLIALNGDSAAAEAALQEADLIIAAMGYRPRMCPVLDAEGNAIPLHDPVSGDWATVDQRCQVMTRQKEPLRGLTAMGLAVGPAASHALGGEKDYRGQVNSLWLWQNTLGLRVVEEVLKRTADTTLPLLRPSVPALSQHVAAIQAIEESNTYSNFGPVNTRFEHEVVESIFDGEGYCVTACNATLALMLAMRDAIGETSASKRYVLMPSFTFAASAQAALWCGLTPLYCDIDPDTWLPSRESEEQLLRDYAEQIAVIVPNATFGNNLDLQRYEELVDGTGIPVVIDAAASLGSRNDRDEAFGKGSSLPLIFSMHATKNFATGEGGLLYCSKPDKIERLRTMASFGFGERRVATMPGLNAKMSEVAALTATLQLKQFPALMSERDSISRMYATELAGRLQRQTTRGQRQARTFESLLLPRTLAPYREEIMRRMLQQGVTTGSYFSPHLARQPFLRDRSIVPPLPVSDDISARILSLPLHNGMTQADVTAVVGALFETLESLES</sequence>
<accession>A0A1H4JQ50</accession>
<dbReference type="GO" id="GO:0030170">
    <property type="term" value="F:pyridoxal phosphate binding"/>
    <property type="evidence" value="ECO:0007669"/>
    <property type="project" value="TreeGrafter"/>
</dbReference>
<gene>
    <name evidence="4" type="ORF">SAMN05443244_0734</name>
</gene>
<dbReference type="Proteomes" id="UP000182409">
    <property type="component" value="Unassembled WGS sequence"/>
</dbReference>
<dbReference type="RefSeq" id="WP_074652395.1">
    <property type="nucleotide sequence ID" value="NZ_FNSD01000001.1"/>
</dbReference>
<dbReference type="SUPFAM" id="SSF51905">
    <property type="entry name" value="FAD/NAD(P)-binding domain"/>
    <property type="match status" value="1"/>
</dbReference>
<dbReference type="InterPro" id="IPR036188">
    <property type="entry name" value="FAD/NAD-bd_sf"/>
</dbReference>
<dbReference type="EMBL" id="FNSD01000001">
    <property type="protein sequence ID" value="SEB48046.1"/>
    <property type="molecule type" value="Genomic_DNA"/>
</dbReference>
<keyword evidence="1 3" id="KW-0663">Pyridoxal phosphate</keyword>
<dbReference type="PANTHER" id="PTHR30244">
    <property type="entry name" value="TRANSAMINASE"/>
    <property type="match status" value="1"/>
</dbReference>
<evidence type="ECO:0000256" key="1">
    <source>
        <dbReference type="ARBA" id="ARBA00022898"/>
    </source>
</evidence>
<dbReference type="InterPro" id="IPR000653">
    <property type="entry name" value="DegT/StrS_aminotransferase"/>
</dbReference>
<dbReference type="Gene3D" id="3.40.640.10">
    <property type="entry name" value="Type I PLP-dependent aspartate aminotransferase-like (Major domain)"/>
    <property type="match status" value="1"/>
</dbReference>
<dbReference type="AlphaFoldDB" id="A0A1H4JQ50"/>
<evidence type="ECO:0000256" key="3">
    <source>
        <dbReference type="RuleBase" id="RU004508"/>
    </source>
</evidence>
<dbReference type="Pfam" id="PF01041">
    <property type="entry name" value="DegT_DnrJ_EryC1"/>
    <property type="match status" value="1"/>
</dbReference>
<dbReference type="PRINTS" id="PR00368">
    <property type="entry name" value="FADPNR"/>
</dbReference>
<evidence type="ECO:0000313" key="4">
    <source>
        <dbReference type="EMBL" id="SEB48046.1"/>
    </source>
</evidence>
<protein>
    <submittedName>
        <fullName evidence="4">dTDP-4-amino-4,6-dideoxygalactose transaminase</fullName>
    </submittedName>
</protein>
<evidence type="ECO:0000313" key="5">
    <source>
        <dbReference type="Proteomes" id="UP000182409"/>
    </source>
</evidence>
<dbReference type="OrthoDB" id="9810913at2"/>
<dbReference type="PANTHER" id="PTHR30244:SF9">
    <property type="entry name" value="PROTEIN RV3402C"/>
    <property type="match status" value="1"/>
</dbReference>
<reference evidence="4 5" key="1">
    <citation type="submission" date="2016-10" db="EMBL/GenBank/DDBJ databases">
        <authorList>
            <person name="de Groot N.N."/>
        </authorList>
    </citation>
    <scope>NUCLEOTIDE SEQUENCE [LARGE SCALE GENOMIC DNA]</scope>
    <source>
        <strain evidence="4 5">AB35.6</strain>
    </source>
</reference>